<evidence type="ECO:0000313" key="3">
    <source>
        <dbReference type="Proteomes" id="UP001652564"/>
    </source>
</evidence>
<feature type="region of interest" description="Disordered" evidence="1">
    <location>
        <begin position="46"/>
        <end position="69"/>
    </location>
</feature>
<sequence length="69" mass="7387">MCFRSVKDICAATGIASPTTVKNAIKAMIEAGVLRRATDDEEAAFNARHRGEGRGKGRMSNVYVGVHHG</sequence>
<comment type="caution">
    <text evidence="2">The sequence shown here is derived from an EMBL/GenBank/DDBJ whole genome shotgun (WGS) entry which is preliminary data.</text>
</comment>
<evidence type="ECO:0000256" key="1">
    <source>
        <dbReference type="SAM" id="MobiDB-lite"/>
    </source>
</evidence>
<accession>A0ABT2ZQ80</accession>
<dbReference type="RefSeq" id="WP_263740511.1">
    <property type="nucleotide sequence ID" value="NZ_JAOWKZ010000003.1"/>
</dbReference>
<proteinExistence type="predicted"/>
<dbReference type="InterPro" id="IPR036388">
    <property type="entry name" value="WH-like_DNA-bd_sf"/>
</dbReference>
<gene>
    <name evidence="2" type="ORF">OEZ71_13475</name>
</gene>
<keyword evidence="3" id="KW-1185">Reference proteome</keyword>
<dbReference type="EMBL" id="JAOWKZ010000003">
    <property type="protein sequence ID" value="MCV2873304.1"/>
    <property type="molecule type" value="Genomic_DNA"/>
</dbReference>
<dbReference type="Gene3D" id="1.10.10.10">
    <property type="entry name" value="Winged helix-like DNA-binding domain superfamily/Winged helix DNA-binding domain"/>
    <property type="match status" value="1"/>
</dbReference>
<name>A0ABT2ZQ80_9RHOB</name>
<dbReference type="InterPro" id="IPR036390">
    <property type="entry name" value="WH_DNA-bd_sf"/>
</dbReference>
<protein>
    <submittedName>
        <fullName evidence="2">Helix-turn-helix domain-containing protein</fullName>
    </submittedName>
</protein>
<dbReference type="Proteomes" id="UP001652564">
    <property type="component" value="Unassembled WGS sequence"/>
</dbReference>
<dbReference type="SUPFAM" id="SSF46785">
    <property type="entry name" value="Winged helix' DNA-binding domain"/>
    <property type="match status" value="1"/>
</dbReference>
<reference evidence="2 3" key="1">
    <citation type="submission" date="2022-10" db="EMBL/GenBank/DDBJ databases">
        <title>Defluviimonas sp. nov., isolated from ocean surface sediments.</title>
        <authorList>
            <person name="He W."/>
            <person name="Wang L."/>
            <person name="Zhang D.-F."/>
        </authorList>
    </citation>
    <scope>NUCLEOTIDE SEQUENCE [LARGE SCALE GENOMIC DNA]</scope>
    <source>
        <strain evidence="2 3">WL0050</strain>
    </source>
</reference>
<evidence type="ECO:0000313" key="2">
    <source>
        <dbReference type="EMBL" id="MCV2873304.1"/>
    </source>
</evidence>
<organism evidence="2 3">
    <name type="scientific">Albidovulum litorale</name>
    <dbReference type="NCBI Taxonomy" id="2984134"/>
    <lineage>
        <taxon>Bacteria</taxon>
        <taxon>Pseudomonadati</taxon>
        <taxon>Pseudomonadota</taxon>
        <taxon>Alphaproteobacteria</taxon>
        <taxon>Rhodobacterales</taxon>
        <taxon>Paracoccaceae</taxon>
        <taxon>Albidovulum</taxon>
    </lineage>
</organism>